<comment type="caution">
    <text evidence="1">The sequence shown here is derived from an EMBL/GenBank/DDBJ whole genome shotgun (WGS) entry which is preliminary data.</text>
</comment>
<reference evidence="1 2" key="1">
    <citation type="submission" date="2019-04" db="EMBL/GenBank/DDBJ databases">
        <title>Pedobacter sp. AR-3-17 sp. nov., isolated from Arctic soil.</title>
        <authorList>
            <person name="Dahal R.H."/>
            <person name="Kim D.-U."/>
        </authorList>
    </citation>
    <scope>NUCLEOTIDE SEQUENCE [LARGE SCALE GENOMIC DNA]</scope>
    <source>
        <strain evidence="1 2">AR-3-17</strain>
    </source>
</reference>
<dbReference type="AlphaFoldDB" id="A0A4V6WMU9"/>
<name>A0A4V6WMU9_9SPHI</name>
<dbReference type="RefSeq" id="WP_136827506.1">
    <property type="nucleotide sequence ID" value="NZ_SWBP01000007.1"/>
</dbReference>
<organism evidence="1 2">
    <name type="scientific">Pedobacter cryophilus</name>
    <dbReference type="NCBI Taxonomy" id="2571271"/>
    <lineage>
        <taxon>Bacteria</taxon>
        <taxon>Pseudomonadati</taxon>
        <taxon>Bacteroidota</taxon>
        <taxon>Sphingobacteriia</taxon>
        <taxon>Sphingobacteriales</taxon>
        <taxon>Sphingobacteriaceae</taxon>
        <taxon>Pedobacter</taxon>
    </lineage>
</organism>
<proteinExistence type="predicted"/>
<dbReference type="OrthoDB" id="8078993at2"/>
<gene>
    <name evidence="1" type="ORF">FA046_15780</name>
</gene>
<dbReference type="Proteomes" id="UP000308181">
    <property type="component" value="Unassembled WGS sequence"/>
</dbReference>
<accession>A0A4V6WMU9</accession>
<keyword evidence="2" id="KW-1185">Reference proteome</keyword>
<sequence length="376" mass="43706">MLPIKRLLYLQLYQAETLISSSKKYNFSDKYKDQYLKNLVELFNGIKSSINDGLDDAKIFEKKNHLDFIFKSLEFLKDSTLNTIPFEVVGCLDRAMSDWIDPEKFIIVTSLQNSLYSFSYDLSYAKNDIFYQSLQTEYGINFERKLIQINLPLNLSKDYLSSVALYHELGHFVDLQHSITGVAAYLILSGEFKEKASLEMFLPLLKEAEMDRPKLIYHLGEYFCDLFAAQYIGETIGLFLEYITSKSEIDSPTHPSTVNRIQVISDFVNGNDNPIINYLQSVVNVLTGKSLEIRFDRVTSNDFHTLVPYDIQNDRELHGTIVYGWDVWMEDFKKFNDEMKYDVNLSEDTIYRVINNLVEKSIGNYFTVQNWQKSKG</sequence>
<protein>
    <submittedName>
        <fullName evidence="1">Uncharacterized protein</fullName>
    </submittedName>
</protein>
<evidence type="ECO:0000313" key="2">
    <source>
        <dbReference type="Proteomes" id="UP000308181"/>
    </source>
</evidence>
<dbReference type="EMBL" id="SWBP01000007">
    <property type="protein sequence ID" value="TKB95750.1"/>
    <property type="molecule type" value="Genomic_DNA"/>
</dbReference>
<evidence type="ECO:0000313" key="1">
    <source>
        <dbReference type="EMBL" id="TKB95750.1"/>
    </source>
</evidence>